<dbReference type="GO" id="GO:0007165">
    <property type="term" value="P:signal transduction"/>
    <property type="evidence" value="ECO:0007669"/>
    <property type="project" value="UniProtKB-KW"/>
</dbReference>
<evidence type="ECO:0000313" key="9">
    <source>
        <dbReference type="EMBL" id="RJG04109.1"/>
    </source>
</evidence>
<feature type="domain" description="PAS" evidence="7">
    <location>
        <begin position="13"/>
        <end position="50"/>
    </location>
</feature>
<accession>A0A3A3GBD6</accession>
<keyword evidence="5" id="KW-0472">Membrane</keyword>
<dbReference type="Gene3D" id="3.30.450.20">
    <property type="entry name" value="PAS domain"/>
    <property type="match status" value="1"/>
</dbReference>
<gene>
    <name evidence="9" type="ORF">D3878_23045</name>
</gene>
<feature type="domain" description="HAMP" evidence="8">
    <location>
        <begin position="222"/>
        <end position="274"/>
    </location>
</feature>
<dbReference type="SMART" id="SM00283">
    <property type="entry name" value="MA"/>
    <property type="match status" value="1"/>
</dbReference>
<comment type="subcellular location">
    <subcellularLocation>
        <location evidence="1">Membrane</location>
    </subcellularLocation>
</comment>
<dbReference type="OrthoDB" id="9806477at2"/>
<dbReference type="RefSeq" id="WP_119787592.1">
    <property type="nucleotide sequence ID" value="NZ_QYUQ01000002.1"/>
</dbReference>
<dbReference type="AlphaFoldDB" id="A0A3A3GBD6"/>
<dbReference type="PANTHER" id="PTHR43531:SF14">
    <property type="entry name" value="METHYL-ACCEPTING CHEMOTAXIS PROTEIN I-RELATED"/>
    <property type="match status" value="1"/>
</dbReference>
<name>A0A3A3GBD6_9BURK</name>
<evidence type="ECO:0000259" key="7">
    <source>
        <dbReference type="PROSITE" id="PS50112"/>
    </source>
</evidence>
<dbReference type="InterPro" id="IPR004090">
    <property type="entry name" value="Chemotax_Me-accpt_rcpt"/>
</dbReference>
<dbReference type="InterPro" id="IPR004089">
    <property type="entry name" value="MCPsignal_dom"/>
</dbReference>
<dbReference type="CDD" id="cd11386">
    <property type="entry name" value="MCP_signal"/>
    <property type="match status" value="1"/>
</dbReference>
<dbReference type="NCBIfam" id="TIGR00229">
    <property type="entry name" value="sensory_box"/>
    <property type="match status" value="1"/>
</dbReference>
<sequence length="529" mass="56650">MRTNLPVTNTEYVLEEGRPIVSMTDLKGKITFVNPYFIEVSGFDEEELLGALHNIVRHPDMPPGAFADLWHSLKQGEIWNALVKNRRKNGDYYWVLANVTPMRENGNITGYMSVRTKPGRAQIEQAESAYAEIHNNPRTRLTVRNGRLARTGLGGWLARWREVSLMKRISIVSGLQIASFGALALIGWRSAAPSGPDLAFWSGAIALTGGVLAAYLWLVLRAAFMRPLRQGLEMSAALAACDLTGNVGSMRSDDMGRLLAGLQQMKVNLVAVMGDVRANIETMNTATREIAAGNMDLSARTELQAASLEETASSMEEFASTITQNADNAQLANQLVISASAVALRGGDVIVKVGATMDEISASSHKMGDILSVIDSIAFQTNILALNAAVEAARAGEHGRGFAVVATEVRQLAQRSAAAAKEIKGLIQSSVEKVDVGNALVSDAKKTMDEIVVSVKRVTDIVAEIAVASREQAIGIQQVNQAVAHMDQVTQQNAALVEEAAAASTSLHEQAAHLSHAVSLFNTGKQGAA</sequence>
<comment type="caution">
    <text evidence="9">The sequence shown here is derived from an EMBL/GenBank/DDBJ whole genome shotgun (WGS) entry which is preliminary data.</text>
</comment>
<dbReference type="SUPFAM" id="SSF55785">
    <property type="entry name" value="PYP-like sensor domain (PAS domain)"/>
    <property type="match status" value="1"/>
</dbReference>
<dbReference type="PROSITE" id="PS50112">
    <property type="entry name" value="PAS"/>
    <property type="match status" value="1"/>
</dbReference>
<feature type="transmembrane region" description="Helical" evidence="5">
    <location>
        <begin position="169"/>
        <end position="188"/>
    </location>
</feature>
<dbReference type="InterPro" id="IPR000014">
    <property type="entry name" value="PAS"/>
</dbReference>
<dbReference type="GO" id="GO:0005886">
    <property type="term" value="C:plasma membrane"/>
    <property type="evidence" value="ECO:0007669"/>
    <property type="project" value="TreeGrafter"/>
</dbReference>
<organism evidence="9 10">
    <name type="scientific">Noviherbaspirillum sedimenti</name>
    <dbReference type="NCBI Taxonomy" id="2320865"/>
    <lineage>
        <taxon>Bacteria</taxon>
        <taxon>Pseudomonadati</taxon>
        <taxon>Pseudomonadota</taxon>
        <taxon>Betaproteobacteria</taxon>
        <taxon>Burkholderiales</taxon>
        <taxon>Oxalobacteraceae</taxon>
        <taxon>Noviherbaspirillum</taxon>
    </lineage>
</organism>
<keyword evidence="2" id="KW-0488">Methylation</keyword>
<dbReference type="EMBL" id="QYUQ01000002">
    <property type="protein sequence ID" value="RJG04109.1"/>
    <property type="molecule type" value="Genomic_DNA"/>
</dbReference>
<feature type="transmembrane region" description="Helical" evidence="5">
    <location>
        <begin position="200"/>
        <end position="220"/>
    </location>
</feature>
<keyword evidence="5" id="KW-1133">Transmembrane helix</keyword>
<dbReference type="Pfam" id="PF00015">
    <property type="entry name" value="MCPsignal"/>
    <property type="match status" value="1"/>
</dbReference>
<dbReference type="PANTHER" id="PTHR43531">
    <property type="entry name" value="PROTEIN ICFG"/>
    <property type="match status" value="1"/>
</dbReference>
<evidence type="ECO:0000259" key="8">
    <source>
        <dbReference type="PROSITE" id="PS50885"/>
    </source>
</evidence>
<evidence type="ECO:0000256" key="3">
    <source>
        <dbReference type="ARBA" id="ARBA00029447"/>
    </source>
</evidence>
<evidence type="ECO:0000256" key="2">
    <source>
        <dbReference type="ARBA" id="ARBA00022481"/>
    </source>
</evidence>
<evidence type="ECO:0000313" key="10">
    <source>
        <dbReference type="Proteomes" id="UP000266327"/>
    </source>
</evidence>
<dbReference type="Proteomes" id="UP000266327">
    <property type="component" value="Unassembled WGS sequence"/>
</dbReference>
<dbReference type="PROSITE" id="PS50885">
    <property type="entry name" value="HAMP"/>
    <property type="match status" value="1"/>
</dbReference>
<dbReference type="InterPro" id="IPR013655">
    <property type="entry name" value="PAS_fold_3"/>
</dbReference>
<feature type="domain" description="Methyl-accepting transducer" evidence="6">
    <location>
        <begin position="279"/>
        <end position="508"/>
    </location>
</feature>
<keyword evidence="5" id="KW-0812">Transmembrane</keyword>
<dbReference type="InterPro" id="IPR051310">
    <property type="entry name" value="MCP_chemotaxis"/>
</dbReference>
<evidence type="ECO:0000259" key="6">
    <source>
        <dbReference type="PROSITE" id="PS50111"/>
    </source>
</evidence>
<dbReference type="GO" id="GO:0004888">
    <property type="term" value="F:transmembrane signaling receptor activity"/>
    <property type="evidence" value="ECO:0007669"/>
    <property type="project" value="InterPro"/>
</dbReference>
<dbReference type="InterPro" id="IPR035965">
    <property type="entry name" value="PAS-like_dom_sf"/>
</dbReference>
<dbReference type="SUPFAM" id="SSF58104">
    <property type="entry name" value="Methyl-accepting chemotaxis protein (MCP) signaling domain"/>
    <property type="match status" value="1"/>
</dbReference>
<dbReference type="FunFam" id="1.10.287.950:FF:000001">
    <property type="entry name" value="Methyl-accepting chemotaxis sensory transducer"/>
    <property type="match status" value="1"/>
</dbReference>
<comment type="similarity">
    <text evidence="3">Belongs to the methyl-accepting chemotaxis (MCP) protein family.</text>
</comment>
<reference evidence="10" key="1">
    <citation type="submission" date="2018-09" db="EMBL/GenBank/DDBJ databases">
        <authorList>
            <person name="Zhu H."/>
        </authorList>
    </citation>
    <scope>NUCLEOTIDE SEQUENCE [LARGE SCALE GENOMIC DNA]</scope>
    <source>
        <strain evidence="10">K1S02-23</strain>
    </source>
</reference>
<dbReference type="CDD" id="cd00130">
    <property type="entry name" value="PAS"/>
    <property type="match status" value="1"/>
</dbReference>
<dbReference type="Gene3D" id="1.10.287.950">
    <property type="entry name" value="Methyl-accepting chemotaxis protein"/>
    <property type="match status" value="1"/>
</dbReference>
<dbReference type="PRINTS" id="PR00260">
    <property type="entry name" value="CHEMTRNSDUCR"/>
</dbReference>
<dbReference type="PROSITE" id="PS50111">
    <property type="entry name" value="CHEMOTAXIS_TRANSDUC_2"/>
    <property type="match status" value="1"/>
</dbReference>
<protein>
    <submittedName>
        <fullName evidence="9">PAS domain-containing protein</fullName>
    </submittedName>
</protein>
<proteinExistence type="inferred from homology"/>
<dbReference type="InterPro" id="IPR003660">
    <property type="entry name" value="HAMP_dom"/>
</dbReference>
<dbReference type="Pfam" id="PF08447">
    <property type="entry name" value="PAS_3"/>
    <property type="match status" value="1"/>
</dbReference>
<evidence type="ECO:0000256" key="5">
    <source>
        <dbReference type="SAM" id="Phobius"/>
    </source>
</evidence>
<evidence type="ECO:0000256" key="4">
    <source>
        <dbReference type="PROSITE-ProRule" id="PRU00284"/>
    </source>
</evidence>
<evidence type="ECO:0000256" key="1">
    <source>
        <dbReference type="ARBA" id="ARBA00004370"/>
    </source>
</evidence>
<keyword evidence="10" id="KW-1185">Reference proteome</keyword>
<dbReference type="GO" id="GO:0006935">
    <property type="term" value="P:chemotaxis"/>
    <property type="evidence" value="ECO:0007669"/>
    <property type="project" value="InterPro"/>
</dbReference>
<keyword evidence="4" id="KW-0807">Transducer</keyword>